<dbReference type="EC" id="2.7.1.137" evidence="2"/>
<dbReference type="SUPFAM" id="SSF56112">
    <property type="entry name" value="Protein kinase-like (PK-like)"/>
    <property type="match status" value="1"/>
</dbReference>
<feature type="domain" description="C2 PI3K-type" evidence="11">
    <location>
        <begin position="363"/>
        <end position="537"/>
    </location>
</feature>
<dbReference type="SUPFAM" id="SSF49562">
    <property type="entry name" value="C2 domain (Calcium/lipid-binding domain, CaLB)"/>
    <property type="match status" value="1"/>
</dbReference>
<dbReference type="Gene3D" id="1.25.40.70">
    <property type="entry name" value="Phosphatidylinositol 3-kinase, accessory domain (PIK)"/>
    <property type="match status" value="1"/>
</dbReference>
<dbReference type="InterPro" id="IPR011009">
    <property type="entry name" value="Kinase-like_dom_sf"/>
</dbReference>
<feature type="compositionally biased region" description="Polar residues" evidence="7">
    <location>
        <begin position="564"/>
        <end position="588"/>
    </location>
</feature>
<dbReference type="GeneTree" id="ENSGT00940000165924"/>
<keyword evidence="6" id="KW-0067">ATP-binding</keyword>
<proteinExistence type="inferred from homology"/>
<name>A0A3B3QLX3_9TELE</name>
<dbReference type="Gene3D" id="3.30.1010.10">
    <property type="entry name" value="Phosphatidylinositol 3-kinase Catalytic Subunit, Chain A, domain 4"/>
    <property type="match status" value="1"/>
</dbReference>
<dbReference type="PANTHER" id="PTHR10048">
    <property type="entry name" value="PHOSPHATIDYLINOSITOL KINASE"/>
    <property type="match status" value="1"/>
</dbReference>
<dbReference type="InterPro" id="IPR000341">
    <property type="entry name" value="PI3K_Ras-bd_dom"/>
</dbReference>
<dbReference type="PROSITE" id="PS00915">
    <property type="entry name" value="PI3_4_KINASE_1"/>
    <property type="match status" value="1"/>
</dbReference>
<dbReference type="Pfam" id="PF19710">
    <property type="entry name" value="PIK3CG_ABD"/>
    <property type="match status" value="1"/>
</dbReference>
<dbReference type="Proteomes" id="UP000261540">
    <property type="component" value="Unplaced"/>
</dbReference>
<keyword evidence="3" id="KW-0808">Transferase</keyword>
<dbReference type="GO" id="GO:0043491">
    <property type="term" value="P:phosphatidylinositol 3-kinase/protein kinase B signal transduction"/>
    <property type="evidence" value="ECO:0007669"/>
    <property type="project" value="TreeGrafter"/>
</dbReference>
<dbReference type="FunFam" id="3.30.1010.10:FF:000008">
    <property type="entry name" value="Phosphatidylinositol 4,5-bisphosphate 3-kinase catalytic subunit gamma"/>
    <property type="match status" value="1"/>
</dbReference>
<dbReference type="InterPro" id="IPR015433">
    <property type="entry name" value="PI3/4_kinase"/>
</dbReference>
<reference evidence="12" key="2">
    <citation type="submission" date="2025-09" db="UniProtKB">
        <authorList>
            <consortium name="Ensembl"/>
        </authorList>
    </citation>
    <scope>IDENTIFICATION</scope>
</reference>
<dbReference type="GO" id="GO:0016477">
    <property type="term" value="P:cell migration"/>
    <property type="evidence" value="ECO:0007669"/>
    <property type="project" value="TreeGrafter"/>
</dbReference>
<dbReference type="Gene3D" id="2.60.40.150">
    <property type="entry name" value="C2 domain"/>
    <property type="match status" value="1"/>
</dbReference>
<dbReference type="Pfam" id="PF00792">
    <property type="entry name" value="PI3K_C2"/>
    <property type="match status" value="1"/>
</dbReference>
<dbReference type="GO" id="GO:0016303">
    <property type="term" value="F:1-phosphatidylinositol-3-kinase activity"/>
    <property type="evidence" value="ECO:0007669"/>
    <property type="project" value="UniProtKB-EC"/>
</dbReference>
<dbReference type="InterPro" id="IPR029071">
    <property type="entry name" value="Ubiquitin-like_domsf"/>
</dbReference>
<dbReference type="InterPro" id="IPR036940">
    <property type="entry name" value="PI3/4_kinase_cat_sf"/>
</dbReference>
<dbReference type="InterPro" id="IPR035892">
    <property type="entry name" value="C2_domain_sf"/>
</dbReference>
<evidence type="ECO:0000259" key="10">
    <source>
        <dbReference type="PROSITE" id="PS51546"/>
    </source>
</evidence>
<evidence type="ECO:0000313" key="12">
    <source>
        <dbReference type="Ensembl" id="ENSPKIP00000006570.1"/>
    </source>
</evidence>
<dbReference type="SUPFAM" id="SSF48371">
    <property type="entry name" value="ARM repeat"/>
    <property type="match status" value="1"/>
</dbReference>
<dbReference type="SMART" id="SM00145">
    <property type="entry name" value="PI3Ka"/>
    <property type="match status" value="1"/>
</dbReference>
<dbReference type="InterPro" id="IPR018936">
    <property type="entry name" value="PI3/4_kinase_CS"/>
</dbReference>
<dbReference type="GO" id="GO:0005944">
    <property type="term" value="C:phosphatidylinositol 3-kinase complex, class IB"/>
    <property type="evidence" value="ECO:0007669"/>
    <property type="project" value="TreeGrafter"/>
</dbReference>
<keyword evidence="5" id="KW-0418">Kinase</keyword>
<evidence type="ECO:0000256" key="4">
    <source>
        <dbReference type="ARBA" id="ARBA00022741"/>
    </source>
</evidence>
<dbReference type="GO" id="GO:0005524">
    <property type="term" value="F:ATP binding"/>
    <property type="evidence" value="ECO:0007669"/>
    <property type="project" value="UniProtKB-KW"/>
</dbReference>
<dbReference type="FunFam" id="1.10.1070.11:FF:000010">
    <property type="entry name" value="Phosphatidylinositol 4,5-bisphosphate 3-kinase catalytic subunit gamma isoform"/>
    <property type="match status" value="1"/>
</dbReference>
<evidence type="ECO:0000256" key="6">
    <source>
        <dbReference type="ARBA" id="ARBA00022840"/>
    </source>
</evidence>
<dbReference type="Pfam" id="PF00613">
    <property type="entry name" value="PI3Ka"/>
    <property type="match status" value="1"/>
</dbReference>
<dbReference type="InterPro" id="IPR045580">
    <property type="entry name" value="PIK3CG_ABD"/>
</dbReference>
<dbReference type="SUPFAM" id="SSF54236">
    <property type="entry name" value="Ubiquitin-like"/>
    <property type="match status" value="1"/>
</dbReference>
<evidence type="ECO:0000259" key="9">
    <source>
        <dbReference type="PROSITE" id="PS51545"/>
    </source>
</evidence>
<feature type="domain" description="PI3K/PI4K catalytic" evidence="8">
    <location>
        <begin position="812"/>
        <end position="1095"/>
    </location>
</feature>
<dbReference type="Ensembl" id="ENSPKIT00000030598.1">
    <property type="protein sequence ID" value="ENSPKIP00000006570.1"/>
    <property type="gene ID" value="ENSPKIG00000022788.1"/>
</dbReference>
<dbReference type="SMART" id="SM00142">
    <property type="entry name" value="PI3K_C2"/>
    <property type="match status" value="1"/>
</dbReference>
<dbReference type="PROSITE" id="PS50290">
    <property type="entry name" value="PI3_4_KINASE_3"/>
    <property type="match status" value="1"/>
</dbReference>
<dbReference type="FunFam" id="1.25.40.70:FF:000006">
    <property type="entry name" value="Phosphatidylinositol 4,5-bisphosphate 3-kinase catalytic subunit gamma isoform"/>
    <property type="match status" value="1"/>
</dbReference>
<dbReference type="Gene3D" id="3.10.20.770">
    <property type="match status" value="1"/>
</dbReference>
<evidence type="ECO:0000256" key="7">
    <source>
        <dbReference type="SAM" id="MobiDB-lite"/>
    </source>
</evidence>
<dbReference type="PROSITE" id="PS51546">
    <property type="entry name" value="PI3K_RBD"/>
    <property type="match status" value="1"/>
</dbReference>
<dbReference type="GO" id="GO:0035005">
    <property type="term" value="F:1-phosphatidylinositol-4-phosphate 3-kinase activity"/>
    <property type="evidence" value="ECO:0007669"/>
    <property type="project" value="TreeGrafter"/>
</dbReference>
<dbReference type="PROSITE" id="PS51547">
    <property type="entry name" value="C2_PI3K"/>
    <property type="match status" value="1"/>
</dbReference>
<dbReference type="PROSITE" id="PS00916">
    <property type="entry name" value="PI3_4_KINASE_2"/>
    <property type="match status" value="1"/>
</dbReference>
<dbReference type="GO" id="GO:0005943">
    <property type="term" value="C:phosphatidylinositol 3-kinase complex, class IA"/>
    <property type="evidence" value="ECO:0007669"/>
    <property type="project" value="TreeGrafter"/>
</dbReference>
<organism evidence="12 13">
    <name type="scientific">Paramormyrops kingsleyae</name>
    <dbReference type="NCBI Taxonomy" id="1676925"/>
    <lineage>
        <taxon>Eukaryota</taxon>
        <taxon>Metazoa</taxon>
        <taxon>Chordata</taxon>
        <taxon>Craniata</taxon>
        <taxon>Vertebrata</taxon>
        <taxon>Euteleostomi</taxon>
        <taxon>Actinopterygii</taxon>
        <taxon>Neopterygii</taxon>
        <taxon>Teleostei</taxon>
        <taxon>Osteoglossocephala</taxon>
        <taxon>Osteoglossomorpha</taxon>
        <taxon>Osteoglossiformes</taxon>
        <taxon>Mormyridae</taxon>
        <taxon>Paramormyrops</taxon>
    </lineage>
</organism>
<dbReference type="InterPro" id="IPR016024">
    <property type="entry name" value="ARM-type_fold"/>
</dbReference>
<feature type="region of interest" description="Disordered" evidence="7">
    <location>
        <begin position="564"/>
        <end position="594"/>
    </location>
</feature>
<dbReference type="GO" id="GO:0005737">
    <property type="term" value="C:cytoplasm"/>
    <property type="evidence" value="ECO:0007669"/>
    <property type="project" value="TreeGrafter"/>
</dbReference>
<evidence type="ECO:0000256" key="1">
    <source>
        <dbReference type="ARBA" id="ARBA00006209"/>
    </source>
</evidence>
<evidence type="ECO:0000256" key="2">
    <source>
        <dbReference type="ARBA" id="ARBA00012073"/>
    </source>
</evidence>
<keyword evidence="4" id="KW-0547">Nucleotide-binding</keyword>
<evidence type="ECO:0000313" key="13">
    <source>
        <dbReference type="Proteomes" id="UP000261540"/>
    </source>
</evidence>
<dbReference type="AlphaFoldDB" id="A0A3B3QLX3"/>
<dbReference type="InterPro" id="IPR001263">
    <property type="entry name" value="PI3K_accessory_dom"/>
</dbReference>
<dbReference type="SMART" id="SM00144">
    <property type="entry name" value="PI3K_rbd"/>
    <property type="match status" value="1"/>
</dbReference>
<feature type="domain" description="PI3K-RBD" evidence="10">
    <location>
        <begin position="227"/>
        <end position="315"/>
    </location>
</feature>
<evidence type="ECO:0000259" key="11">
    <source>
        <dbReference type="PROSITE" id="PS51547"/>
    </source>
</evidence>
<dbReference type="Pfam" id="PF00794">
    <property type="entry name" value="PI3K_rbd"/>
    <property type="match status" value="1"/>
</dbReference>
<keyword evidence="13" id="KW-1185">Reference proteome</keyword>
<dbReference type="PROSITE" id="PS51545">
    <property type="entry name" value="PIK_HELICAL"/>
    <property type="match status" value="1"/>
</dbReference>
<dbReference type="Pfam" id="PF00454">
    <property type="entry name" value="PI3_PI4_kinase"/>
    <property type="match status" value="1"/>
</dbReference>
<dbReference type="InterPro" id="IPR042236">
    <property type="entry name" value="PI3K_accessory_sf"/>
</dbReference>
<dbReference type="GO" id="GO:0005886">
    <property type="term" value="C:plasma membrane"/>
    <property type="evidence" value="ECO:0007669"/>
    <property type="project" value="TreeGrafter"/>
</dbReference>
<protein>
    <recommendedName>
        <fullName evidence="2">phosphatidylinositol 3-kinase</fullName>
        <ecNumber evidence="2">2.7.1.137</ecNumber>
    </recommendedName>
</protein>
<comment type="similarity">
    <text evidence="1">Belongs to the PI3/PI4-kinase family. Type III PI4K subfamily.</text>
</comment>
<dbReference type="GO" id="GO:0040012">
    <property type="term" value="P:regulation of locomotion"/>
    <property type="evidence" value="ECO:0007669"/>
    <property type="project" value="UniProtKB-ARBA"/>
</dbReference>
<feature type="domain" description="PIK helical" evidence="9">
    <location>
        <begin position="559"/>
        <end position="741"/>
    </location>
</feature>
<dbReference type="PANTHER" id="PTHR10048:SF99">
    <property type="entry name" value="PHOSPHATIDYLINOSITOL 4,5-BISPHOSPHATE 3-KINASE CATALYTIC SUBUNIT GAMMA ISOFORM"/>
    <property type="match status" value="1"/>
</dbReference>
<dbReference type="SMART" id="SM00146">
    <property type="entry name" value="PI3Kc"/>
    <property type="match status" value="1"/>
</dbReference>
<evidence type="ECO:0000256" key="5">
    <source>
        <dbReference type="ARBA" id="ARBA00022777"/>
    </source>
</evidence>
<evidence type="ECO:0000256" key="3">
    <source>
        <dbReference type="ARBA" id="ARBA00022679"/>
    </source>
</evidence>
<dbReference type="InterPro" id="IPR000403">
    <property type="entry name" value="PI3/4_kinase_cat_dom"/>
</dbReference>
<dbReference type="GO" id="GO:0048015">
    <property type="term" value="P:phosphatidylinositol-mediated signaling"/>
    <property type="evidence" value="ECO:0007669"/>
    <property type="project" value="TreeGrafter"/>
</dbReference>
<sequence length="1110" mass="126763">MVIPPLIHVDMEMEQISDQRQKLLASGSGSLPRTLSSRSISSTDNVLAFICELRPKKDHQLKHNQETVQVQLPSRCNVHQLRLRICIQAQEQNSLLDPFSLLDPEQYQLLYIKGGEWYEIHDDHQVLHTLNAEWQCDANGKKMARIVLAPLPEVTEEAERFHQLLTYLIGYDLSTAASNRLGELNFARRKFAAPRKEELQRRDTRTYALEPWVTSSPLVKEQQSLLSCDLFVTLYYNDKNCNFKVDINDFPSDLIETFIQRMFDSGFALEYTVAYLTLKVCGREEFLSGDYPLSNFLWVRHCLKTMQGLHLSVLPIASLEEDTVRSEDWPLVDSFTGLPSSHEELALSNKELDDIMMISLMDCDRTLRVKLVGLDIPQLPSKAPQYIQVEASVLYGNKVLSSVCSLSKPFSDEVLWNEWLEFDLLLKNLPYGAKLSLTVNATTPDSNAAVESKPPSAEVKTPDYQKGKGKVLFFVNLLLIDHRSILSQGLHTLYMWPFPEHDEEALTYEADKLSSATNPDQTNSMAITFLLDRYSFPVVLPSSYNSPGICASSGALYRDNTDEVFQQSRSDQRSPGSGNRETSQFSSKETLDKSSLRRFREESVHYGSNLPQFLRNVNWLNPNAVQDIHWLLSNWDPEDLEVPIALELLSVDFADKMVRRLAVQKLETLSNEEVQRYLLQLVQTLKVEPYHDSYLARFLIQRALRSKRIGHFFFWYLRSEVSGFPYFQQRLAVVLEAYLLGCGQAMLTSFLQQVQLVECLHKVAIDIKKLFPEKTDLSATAAQQLQDMLRSCNLPSEFQVPYDPRVRAGAIMLDRCKVMASKKKPLWLEFSSPASQGPSDPPVGMIFKHGDDLRQDMLVIQTLILMDSVWQEKSLNLNLVPYGCISTGHNIGLIEIVRDAVTIAAVQRSRGGNTGAFKNDALLEWLKGRSQLQEIHYQAMERFVTSCAGYCVATYVLGIGDRHNDNIMITEQGNLFHIDFGHILGNTKRFLGVNRERVPFVLTPDFLYVMGRVPKKSSLYFQRFKKTCIEAYLALRTHTRLLVTLFSLMLLTGIPELSCAQDMQYLRQALQDNQNEEVARDHFLQQIDQCEQLGWTVQANWWIHMVAGIK</sequence>
<dbReference type="STRING" id="1676925.ENSPKIP00000006570"/>
<evidence type="ECO:0000259" key="8">
    <source>
        <dbReference type="PROSITE" id="PS50290"/>
    </source>
</evidence>
<accession>A0A3B3QLX3</accession>
<dbReference type="InterPro" id="IPR002420">
    <property type="entry name" value="PI3K-type_C2_dom"/>
</dbReference>
<reference evidence="12" key="1">
    <citation type="submission" date="2025-08" db="UniProtKB">
        <authorList>
            <consortium name="Ensembl"/>
        </authorList>
    </citation>
    <scope>IDENTIFICATION</scope>
</reference>
<dbReference type="Gene3D" id="1.10.1070.11">
    <property type="entry name" value="Phosphatidylinositol 3-/4-kinase, catalytic domain"/>
    <property type="match status" value="1"/>
</dbReference>